<evidence type="ECO:0000313" key="1">
    <source>
        <dbReference type="EMBL" id="ERT07512.1"/>
    </source>
</evidence>
<proteinExistence type="predicted"/>
<protein>
    <submittedName>
        <fullName evidence="1">Uncharacterized protein</fullName>
    </submittedName>
</protein>
<comment type="caution">
    <text evidence="1">The sequence shown here is derived from an EMBL/GenBank/DDBJ whole genome shotgun (WGS) entry which is preliminary data.</text>
</comment>
<gene>
    <name evidence="1" type="ORF">M595_2591</name>
</gene>
<name>U7QJT3_9CYAN</name>
<dbReference type="EMBL" id="AUZM01000021">
    <property type="protein sequence ID" value="ERT07512.1"/>
    <property type="molecule type" value="Genomic_DNA"/>
</dbReference>
<keyword evidence="2" id="KW-1185">Reference proteome</keyword>
<reference evidence="1 2" key="1">
    <citation type="journal article" date="2013" name="Front. Microbiol.">
        <title>Comparative genomic analyses of the cyanobacterium, Lyngbya aestuarii BL J, a powerful hydrogen producer.</title>
        <authorList>
            <person name="Kothari A."/>
            <person name="Vaughn M."/>
            <person name="Garcia-Pichel F."/>
        </authorList>
    </citation>
    <scope>NUCLEOTIDE SEQUENCE [LARGE SCALE GENOMIC DNA]</scope>
    <source>
        <strain evidence="1 2">BL J</strain>
    </source>
</reference>
<organism evidence="1 2">
    <name type="scientific">Lyngbya aestuarii BL J</name>
    <dbReference type="NCBI Taxonomy" id="1348334"/>
    <lineage>
        <taxon>Bacteria</taxon>
        <taxon>Bacillati</taxon>
        <taxon>Cyanobacteriota</taxon>
        <taxon>Cyanophyceae</taxon>
        <taxon>Oscillatoriophycideae</taxon>
        <taxon>Oscillatoriales</taxon>
        <taxon>Microcoleaceae</taxon>
        <taxon>Lyngbya</taxon>
    </lineage>
</organism>
<evidence type="ECO:0000313" key="2">
    <source>
        <dbReference type="Proteomes" id="UP000017127"/>
    </source>
</evidence>
<sequence>MECDCFPKKGCKKGTTGNNGGAGLVFPASHFKLGVKFSPSNH</sequence>
<accession>U7QJT3</accession>
<dbReference type="AlphaFoldDB" id="U7QJT3"/>
<dbReference type="Proteomes" id="UP000017127">
    <property type="component" value="Unassembled WGS sequence"/>
</dbReference>